<evidence type="ECO:0000313" key="2">
    <source>
        <dbReference type="EMBL" id="GIE94912.1"/>
    </source>
</evidence>
<feature type="region of interest" description="Disordered" evidence="1">
    <location>
        <begin position="1"/>
        <end position="22"/>
    </location>
</feature>
<feature type="region of interest" description="Disordered" evidence="1">
    <location>
        <begin position="347"/>
        <end position="384"/>
    </location>
</feature>
<dbReference type="AlphaFoldDB" id="A0A919N0C0"/>
<dbReference type="Proteomes" id="UP000636960">
    <property type="component" value="Unassembled WGS sequence"/>
</dbReference>
<evidence type="ECO:0000256" key="1">
    <source>
        <dbReference type="SAM" id="MobiDB-lite"/>
    </source>
</evidence>
<accession>A0A919N0C0</accession>
<dbReference type="EMBL" id="BOMV01000021">
    <property type="protein sequence ID" value="GIE94912.1"/>
    <property type="molecule type" value="Genomic_DNA"/>
</dbReference>
<gene>
    <name evidence="2" type="ORF">Ari01nite_23770</name>
</gene>
<organism evidence="2 3">
    <name type="scientific">Paractinoplanes rishiriensis</name>
    <dbReference type="NCBI Taxonomy" id="1050105"/>
    <lineage>
        <taxon>Bacteria</taxon>
        <taxon>Bacillati</taxon>
        <taxon>Actinomycetota</taxon>
        <taxon>Actinomycetes</taxon>
        <taxon>Micromonosporales</taxon>
        <taxon>Micromonosporaceae</taxon>
        <taxon>Paractinoplanes</taxon>
    </lineage>
</organism>
<feature type="compositionally biased region" description="Basic and acidic residues" evidence="1">
    <location>
        <begin position="13"/>
        <end position="22"/>
    </location>
</feature>
<comment type="caution">
    <text evidence="2">The sequence shown here is derived from an EMBL/GenBank/DDBJ whole genome shotgun (WGS) entry which is preliminary data.</text>
</comment>
<keyword evidence="3" id="KW-1185">Reference proteome</keyword>
<feature type="compositionally biased region" description="Basic and acidic residues" evidence="1">
    <location>
        <begin position="349"/>
        <end position="361"/>
    </location>
</feature>
<dbReference type="RefSeq" id="WP_203781216.1">
    <property type="nucleotide sequence ID" value="NZ_BOMV01000021.1"/>
</dbReference>
<protein>
    <submittedName>
        <fullName evidence="2">Uncharacterized protein</fullName>
    </submittedName>
</protein>
<proteinExistence type="predicted"/>
<name>A0A919N0C0_9ACTN</name>
<evidence type="ECO:0000313" key="3">
    <source>
        <dbReference type="Proteomes" id="UP000636960"/>
    </source>
</evidence>
<sequence>MKPESGKLPWDNHPSKPWEDLPGRVSQAKLEDAIERSGYPFQALVSDQIRQILGSSARIQEEWPFVDRESGQVRSTDIFAQIPLAAEQLRNSALMDKKVRPVLNLLVECKKSELPYVFFMRKTAPSSAYTFPEVAGLPSTDIIFDSVDESGKPIRDDVDCAISLHDSLGFYQFPFFGMPHGFVSVSLAKATEKGGKVELSGEDVYRSLALPLFKAADFVKESVTPTRDQAVFDCHFVVCLAVVRAPMFGALAHDGDFGVTSAPWFRACRIEPKIDLGGVEEGHVRYFDVVHDSFLEQYLSELRHSFESAASRVLRHNEIIASGKGIWRHSEDPATAKDLHECIFPYTEGPERSEDRKEPQYRVRISHSMPRYTYTTSKLETQDP</sequence>
<feature type="compositionally biased region" description="Polar residues" evidence="1">
    <location>
        <begin position="373"/>
        <end position="384"/>
    </location>
</feature>
<reference evidence="2" key="1">
    <citation type="submission" date="2021-01" db="EMBL/GenBank/DDBJ databases">
        <title>Whole genome shotgun sequence of Actinoplanes rishiriensis NBRC 108556.</title>
        <authorList>
            <person name="Komaki H."/>
            <person name="Tamura T."/>
        </authorList>
    </citation>
    <scope>NUCLEOTIDE SEQUENCE</scope>
    <source>
        <strain evidence="2">NBRC 108556</strain>
    </source>
</reference>